<feature type="domain" description="C2H2-type" evidence="13">
    <location>
        <begin position="726"/>
        <end position="754"/>
    </location>
</feature>
<keyword evidence="15" id="KW-1185">Reference proteome</keyword>
<organism evidence="14 15">
    <name type="scientific">Nephila pilipes</name>
    <name type="common">Giant wood spider</name>
    <name type="synonym">Nephila maculata</name>
    <dbReference type="NCBI Taxonomy" id="299642"/>
    <lineage>
        <taxon>Eukaryota</taxon>
        <taxon>Metazoa</taxon>
        <taxon>Ecdysozoa</taxon>
        <taxon>Arthropoda</taxon>
        <taxon>Chelicerata</taxon>
        <taxon>Arachnida</taxon>
        <taxon>Araneae</taxon>
        <taxon>Araneomorphae</taxon>
        <taxon>Entelegynae</taxon>
        <taxon>Araneoidea</taxon>
        <taxon>Nephilidae</taxon>
        <taxon>Nephila</taxon>
    </lineage>
</organism>
<dbReference type="InterPro" id="IPR045914">
    <property type="entry name" value="Zn532-like"/>
</dbReference>
<protein>
    <submittedName>
        <fullName evidence="14">Zinc finger protein 687a</fullName>
    </submittedName>
</protein>
<dbReference type="Pfam" id="PF25412">
    <property type="entry name" value="zf-C2H2_ZNF592"/>
    <property type="match status" value="1"/>
</dbReference>
<dbReference type="OrthoDB" id="7312725at2759"/>
<name>A0A8X6PGZ9_NEPPI</name>
<evidence type="ECO:0000256" key="7">
    <source>
        <dbReference type="ARBA" id="ARBA00023015"/>
    </source>
</evidence>
<dbReference type="PANTHER" id="PTHR47222">
    <property type="entry name" value="ZINC FINGER PROTEIN 532-RELATED"/>
    <property type="match status" value="1"/>
</dbReference>
<evidence type="ECO:0000256" key="9">
    <source>
        <dbReference type="ARBA" id="ARBA00023163"/>
    </source>
</evidence>
<comment type="caution">
    <text evidence="14">The sequence shown here is derived from an EMBL/GenBank/DDBJ whole genome shotgun (WGS) entry which is preliminary data.</text>
</comment>
<keyword evidence="6" id="KW-0862">Zinc</keyword>
<dbReference type="GO" id="GO:0008270">
    <property type="term" value="F:zinc ion binding"/>
    <property type="evidence" value="ECO:0007669"/>
    <property type="project" value="UniProtKB-KW"/>
</dbReference>
<feature type="compositionally biased region" description="Polar residues" evidence="12">
    <location>
        <begin position="65"/>
        <end position="74"/>
    </location>
</feature>
<feature type="region of interest" description="Disordered" evidence="12">
    <location>
        <begin position="663"/>
        <end position="694"/>
    </location>
</feature>
<feature type="domain" description="C2H2-type" evidence="13">
    <location>
        <begin position="426"/>
        <end position="453"/>
    </location>
</feature>
<evidence type="ECO:0000256" key="8">
    <source>
        <dbReference type="ARBA" id="ARBA00023125"/>
    </source>
</evidence>
<dbReference type="Pfam" id="PF16622">
    <property type="entry name" value="zf-C2H2_11"/>
    <property type="match status" value="1"/>
</dbReference>
<feature type="domain" description="C2H2-type" evidence="13">
    <location>
        <begin position="365"/>
        <end position="392"/>
    </location>
</feature>
<feature type="domain" description="C2H2-type" evidence="13">
    <location>
        <begin position="458"/>
        <end position="481"/>
    </location>
</feature>
<evidence type="ECO:0000313" key="15">
    <source>
        <dbReference type="Proteomes" id="UP000887013"/>
    </source>
</evidence>
<keyword evidence="10" id="KW-0539">Nucleus</keyword>
<dbReference type="AlphaFoldDB" id="A0A8X6PGZ9"/>
<sequence>MSISPVIANIMKLPAKQSSPVSPDRLSISISVCSPVIPESTHAASSDANVTRSASGDANAVRPASGNSNTTRSVSSDGNIINALVISDCNDPSVNWKPVNVLKLKQNDVTDLCFKGENLQQLSTNALPPYIPTTSTPTKNPFELHCCSDCGDTFALKPSLNFHLERRSVLIRFPCEACKSVRIFYNRCTLQSHIRSHADKNEPSNIEKAVVNPLPRVFMDGLQTEFVNTLDDELSSIDDTNEMPPSELLEFSIKEDDDTVIIKEKSISTSSMKVKCADCNEEFESALARKEHLTNGEKIPVLISQCNKCGMVCPSKCSLKAHQRLHLQVSPYICPECGENPDAYWTNFQNHVKYKCFHHARSIGYKCPVCKRVSPSSESLLKHMELHTEKYLKCDSCPRAYMTMMNFDEHVKEHHLGKYVKFHTIYKCSLCDIVFLGSEQMLSHRSTHLKEQVCEYVFNCMQCGKTVENKSQLLDHIKNSHPKVYKLISQDEQTAANASQRSVNFKGKIECLLCFCKFNNFQGYSVHVSRAHVNMNQPCSYCFMIIGNRKEMIIHGKKHLKKGNIVCLLCNNMKCADEKRLDAHLSKNHIDKLQYCSVCPICNEMLPTFHGALNHLRVEHFLVTKDSVDQPDENSISTRNENVTCHFCRTEFDDDAELQEHLKTKHHVDSQKQPNNREQPSLEEKEPPLKKKRMEGNTCAKCDFQSSDREIFKKHILTHKTNKNTFQCQECGVCFVVKPGLKRHLVVIHKISDPKKYIEEEGTNFMPDFKKTTEVFSCDSLICSVCFTTFPTETQLKTHMRSHGMAFIQANKTIATS</sequence>
<evidence type="ECO:0000256" key="5">
    <source>
        <dbReference type="ARBA" id="ARBA00022771"/>
    </source>
</evidence>
<dbReference type="InterPro" id="IPR013087">
    <property type="entry name" value="Znf_C2H2_type"/>
</dbReference>
<evidence type="ECO:0000256" key="12">
    <source>
        <dbReference type="SAM" id="MobiDB-lite"/>
    </source>
</evidence>
<evidence type="ECO:0000256" key="3">
    <source>
        <dbReference type="ARBA" id="ARBA00022723"/>
    </source>
</evidence>
<dbReference type="PROSITE" id="PS00028">
    <property type="entry name" value="ZINC_FINGER_C2H2_1"/>
    <property type="match status" value="7"/>
</dbReference>
<dbReference type="PROSITE" id="PS50157">
    <property type="entry name" value="ZINC_FINGER_C2H2_2"/>
    <property type="match status" value="6"/>
</dbReference>
<dbReference type="Gene3D" id="3.30.160.60">
    <property type="entry name" value="Classic Zinc Finger"/>
    <property type="match status" value="5"/>
</dbReference>
<keyword evidence="8" id="KW-0238">DNA-binding</keyword>
<accession>A0A8X6PGZ9</accession>
<keyword evidence="3" id="KW-0479">Metal-binding</keyword>
<gene>
    <name evidence="14" type="primary">znf687a</name>
    <name evidence="14" type="ORF">NPIL_200641</name>
</gene>
<keyword evidence="7" id="KW-0805">Transcription regulation</keyword>
<feature type="compositionally biased region" description="Polar residues" evidence="12">
    <location>
        <begin position="42"/>
        <end position="56"/>
    </location>
</feature>
<dbReference type="GO" id="GO:0003677">
    <property type="term" value="F:DNA binding"/>
    <property type="evidence" value="ECO:0007669"/>
    <property type="project" value="UniProtKB-KW"/>
</dbReference>
<evidence type="ECO:0000256" key="6">
    <source>
        <dbReference type="ARBA" id="ARBA00022833"/>
    </source>
</evidence>
<evidence type="ECO:0000256" key="10">
    <source>
        <dbReference type="ARBA" id="ARBA00023242"/>
    </source>
</evidence>
<evidence type="ECO:0000313" key="14">
    <source>
        <dbReference type="EMBL" id="GFT70618.1"/>
    </source>
</evidence>
<evidence type="ECO:0000256" key="2">
    <source>
        <dbReference type="ARBA" id="ARBA00004123"/>
    </source>
</evidence>
<keyword evidence="9" id="KW-0804">Transcription</keyword>
<dbReference type="PANTHER" id="PTHR47222:SF5">
    <property type="entry name" value="LOW QUALITY PROTEIN: ZINC FINGER PROTEIN 532-LIKE"/>
    <property type="match status" value="1"/>
</dbReference>
<feature type="domain" description="C2H2-type" evidence="13">
    <location>
        <begin position="304"/>
        <end position="331"/>
    </location>
</feature>
<dbReference type="SMART" id="SM00355">
    <property type="entry name" value="ZnF_C2H2"/>
    <property type="match status" value="17"/>
</dbReference>
<evidence type="ECO:0000256" key="11">
    <source>
        <dbReference type="PROSITE-ProRule" id="PRU00042"/>
    </source>
</evidence>
<dbReference type="Proteomes" id="UP000887013">
    <property type="component" value="Unassembled WGS sequence"/>
</dbReference>
<dbReference type="SUPFAM" id="SSF57667">
    <property type="entry name" value="beta-beta-alpha zinc fingers"/>
    <property type="match status" value="5"/>
</dbReference>
<dbReference type="InterPro" id="IPR057356">
    <property type="entry name" value="Znf-C2H2_ZNF592"/>
</dbReference>
<feature type="compositionally biased region" description="Basic and acidic residues" evidence="12">
    <location>
        <begin position="680"/>
        <end position="689"/>
    </location>
</feature>
<proteinExistence type="predicted"/>
<keyword evidence="4" id="KW-0677">Repeat</keyword>
<dbReference type="InterPro" id="IPR041697">
    <property type="entry name" value="Znf-C2H2_11"/>
</dbReference>
<dbReference type="EMBL" id="BMAW01116422">
    <property type="protein sequence ID" value="GFT70618.1"/>
    <property type="molecule type" value="Genomic_DNA"/>
</dbReference>
<comment type="function">
    <text evidence="1">May be involved in transcriptional regulation.</text>
</comment>
<evidence type="ECO:0000259" key="13">
    <source>
        <dbReference type="PROSITE" id="PS50157"/>
    </source>
</evidence>
<keyword evidence="5 11" id="KW-0863">Zinc-finger</keyword>
<feature type="domain" description="C2H2-type" evidence="13">
    <location>
        <begin position="781"/>
        <end position="803"/>
    </location>
</feature>
<evidence type="ECO:0000256" key="4">
    <source>
        <dbReference type="ARBA" id="ARBA00022737"/>
    </source>
</evidence>
<reference evidence="14" key="1">
    <citation type="submission" date="2020-08" db="EMBL/GenBank/DDBJ databases">
        <title>Multicomponent nature underlies the extraordinary mechanical properties of spider dragline silk.</title>
        <authorList>
            <person name="Kono N."/>
            <person name="Nakamura H."/>
            <person name="Mori M."/>
            <person name="Yoshida Y."/>
            <person name="Ohtoshi R."/>
            <person name="Malay A.D."/>
            <person name="Moran D.A.P."/>
            <person name="Tomita M."/>
            <person name="Numata K."/>
            <person name="Arakawa K."/>
        </authorList>
    </citation>
    <scope>NUCLEOTIDE SEQUENCE</scope>
</reference>
<dbReference type="GO" id="GO:0005634">
    <property type="term" value="C:nucleus"/>
    <property type="evidence" value="ECO:0007669"/>
    <property type="project" value="UniProtKB-SubCell"/>
</dbReference>
<dbReference type="InterPro" id="IPR036236">
    <property type="entry name" value="Znf_C2H2_sf"/>
</dbReference>
<feature type="region of interest" description="Disordered" evidence="12">
    <location>
        <begin position="41"/>
        <end position="74"/>
    </location>
</feature>
<comment type="subcellular location">
    <subcellularLocation>
        <location evidence="2">Nucleus</location>
    </subcellularLocation>
</comment>
<evidence type="ECO:0000256" key="1">
    <source>
        <dbReference type="ARBA" id="ARBA00003767"/>
    </source>
</evidence>
<dbReference type="Pfam" id="PF00096">
    <property type="entry name" value="zf-C2H2"/>
    <property type="match status" value="4"/>
</dbReference>